<dbReference type="InterPro" id="IPR003399">
    <property type="entry name" value="Mce/MlaD"/>
</dbReference>
<dbReference type="PANTHER" id="PTHR33371">
    <property type="entry name" value="INTERMEMBRANE PHOSPHOLIPID TRANSPORT SYSTEM BINDING PROTEIN MLAD-RELATED"/>
    <property type="match status" value="1"/>
</dbReference>
<keyword evidence="1" id="KW-0812">Transmembrane</keyword>
<dbReference type="Proteomes" id="UP000307087">
    <property type="component" value="Unassembled WGS sequence"/>
</dbReference>
<dbReference type="OrthoDB" id="5241393at2"/>
<dbReference type="PANTHER" id="PTHR33371:SF4">
    <property type="entry name" value="INTERMEMBRANE PHOSPHOLIPID TRANSPORT SYSTEM BINDING PROTEIN MLAD"/>
    <property type="match status" value="1"/>
</dbReference>
<keyword evidence="1" id="KW-0472">Membrane</keyword>
<gene>
    <name evidence="3" type="ORF">E9934_19285</name>
</gene>
<name>A0A4S8MZW1_9ACTN</name>
<comment type="caution">
    <text evidence="3">The sequence shown here is derived from an EMBL/GenBank/DDBJ whole genome shotgun (WGS) entry which is preliminary data.</text>
</comment>
<feature type="non-terminal residue" evidence="3">
    <location>
        <position position="1"/>
    </location>
</feature>
<organism evidence="3 4">
    <name type="scientific">Nocardioides caeni</name>
    <dbReference type="NCBI Taxonomy" id="574700"/>
    <lineage>
        <taxon>Bacteria</taxon>
        <taxon>Bacillati</taxon>
        <taxon>Actinomycetota</taxon>
        <taxon>Actinomycetes</taxon>
        <taxon>Propionibacteriales</taxon>
        <taxon>Nocardioidaceae</taxon>
        <taxon>Nocardioides</taxon>
    </lineage>
</organism>
<dbReference type="InterPro" id="IPR052336">
    <property type="entry name" value="MlaD_Phospholipid_Transporter"/>
</dbReference>
<feature type="domain" description="Mce/MlaD" evidence="2">
    <location>
        <begin position="45"/>
        <end position="121"/>
    </location>
</feature>
<protein>
    <submittedName>
        <fullName evidence="3">MCE family protein</fullName>
    </submittedName>
</protein>
<keyword evidence="1" id="KW-1133">Transmembrane helix</keyword>
<dbReference type="EMBL" id="STGW01000033">
    <property type="protein sequence ID" value="THV08752.1"/>
    <property type="molecule type" value="Genomic_DNA"/>
</dbReference>
<evidence type="ECO:0000313" key="3">
    <source>
        <dbReference type="EMBL" id="THV08752.1"/>
    </source>
</evidence>
<sequence>DMTDNAIVSWLRSPMGIGSVVLLLFGGAVVFGLNSTHGMPLAERREVRVAFEDLSGLNTGDDVRIAGNRVGYVDDLVLEDGVAVAVLKLDDPDTQLYENARAARISDRSGLGQKFVTLDPGDPATGELRSDAVIPADETVKTEDINELLDVFDERTRRGASTALKNLGGGMVGHGEDLHALVRNAPELVDSTGTVSRALAAGDGVPLEDLLVSAERFTGRMATRSDELAALVEEMAVTVDAFAADDGNQVRASLDQAPDTLDAAHAALSGLDAPLADLAVAMRQVRPGASALGRSTPDLRAFLREGVVPLEKVPGVNADAEVGVVALDDLVADARPLVDQLRKTGRTGAPLARVVGDYAEDIAYFHTNASGALSSGDSAGHWLRILLLPGVESLGVPGSATRDPYPAPGETR</sequence>
<accession>A0A4S8MZW1</accession>
<dbReference type="Pfam" id="PF02470">
    <property type="entry name" value="MlaD"/>
    <property type="match status" value="1"/>
</dbReference>
<reference evidence="3 4" key="1">
    <citation type="journal article" date="2009" name="Int. J. Syst. Evol. Microbiol.">
        <title>Nocardioides caeni sp. nov., isolated from wastewater.</title>
        <authorList>
            <person name="Yoon J.H."/>
            <person name="Kang S.J."/>
            <person name="Park S."/>
            <person name="Kim W."/>
            <person name="Oh T.K."/>
        </authorList>
    </citation>
    <scope>NUCLEOTIDE SEQUENCE [LARGE SCALE GENOMIC DNA]</scope>
    <source>
        <strain evidence="3 4">DSM 23134</strain>
    </source>
</reference>
<feature type="transmembrane region" description="Helical" evidence="1">
    <location>
        <begin position="15"/>
        <end position="35"/>
    </location>
</feature>
<evidence type="ECO:0000259" key="2">
    <source>
        <dbReference type="Pfam" id="PF02470"/>
    </source>
</evidence>
<keyword evidence="4" id="KW-1185">Reference proteome</keyword>
<evidence type="ECO:0000256" key="1">
    <source>
        <dbReference type="SAM" id="Phobius"/>
    </source>
</evidence>
<evidence type="ECO:0000313" key="4">
    <source>
        <dbReference type="Proteomes" id="UP000307087"/>
    </source>
</evidence>
<dbReference type="RefSeq" id="WP_136564532.1">
    <property type="nucleotide sequence ID" value="NZ_STGW01000033.1"/>
</dbReference>
<dbReference type="AlphaFoldDB" id="A0A4S8MZW1"/>
<proteinExistence type="predicted"/>